<dbReference type="PROSITE" id="PS50983">
    <property type="entry name" value="FE_B12_PBP"/>
    <property type="match status" value="1"/>
</dbReference>
<accession>A0A0W1RBM8</accession>
<proteinExistence type="predicted"/>
<organism evidence="6 7">
    <name type="scientific">Haloprofundus marisrubri</name>
    <dbReference type="NCBI Taxonomy" id="1514971"/>
    <lineage>
        <taxon>Archaea</taxon>
        <taxon>Methanobacteriati</taxon>
        <taxon>Methanobacteriota</taxon>
        <taxon>Stenosarchaea group</taxon>
        <taxon>Halobacteria</taxon>
        <taxon>Halobacteriales</taxon>
        <taxon>Haloferacaceae</taxon>
        <taxon>Haloprofundus</taxon>
    </lineage>
</organism>
<gene>
    <name evidence="6" type="ORF">AUR64_06780</name>
</gene>
<dbReference type="EMBL" id="LOPU01000016">
    <property type="protein sequence ID" value="KTG10882.1"/>
    <property type="molecule type" value="Genomic_DNA"/>
</dbReference>
<dbReference type="SUPFAM" id="SSF53807">
    <property type="entry name" value="Helical backbone' metal receptor"/>
    <property type="match status" value="1"/>
</dbReference>
<protein>
    <recommendedName>
        <fullName evidence="5">Fe/B12 periplasmic-binding domain-containing protein</fullName>
    </recommendedName>
</protein>
<name>A0A0W1RBM8_9EURY</name>
<evidence type="ECO:0000259" key="5">
    <source>
        <dbReference type="PROSITE" id="PS50983"/>
    </source>
</evidence>
<dbReference type="Proteomes" id="UP000054387">
    <property type="component" value="Unassembled WGS sequence"/>
</dbReference>
<feature type="compositionally biased region" description="Polar residues" evidence="4">
    <location>
        <begin position="34"/>
        <end position="46"/>
    </location>
</feature>
<keyword evidence="3" id="KW-0732">Signal</keyword>
<dbReference type="InterPro" id="IPR051313">
    <property type="entry name" value="Bact_iron-sidero_bind"/>
</dbReference>
<dbReference type="AlphaFoldDB" id="A0A0W1RBM8"/>
<evidence type="ECO:0000256" key="3">
    <source>
        <dbReference type="ARBA" id="ARBA00022729"/>
    </source>
</evidence>
<dbReference type="PROSITE" id="PS51318">
    <property type="entry name" value="TAT"/>
    <property type="match status" value="1"/>
</dbReference>
<evidence type="ECO:0000256" key="2">
    <source>
        <dbReference type="ARBA" id="ARBA00022448"/>
    </source>
</evidence>
<dbReference type="PANTHER" id="PTHR30532">
    <property type="entry name" value="IRON III DICITRATE-BINDING PERIPLASMIC PROTEIN"/>
    <property type="match status" value="1"/>
</dbReference>
<evidence type="ECO:0000313" key="7">
    <source>
        <dbReference type="Proteomes" id="UP000054387"/>
    </source>
</evidence>
<dbReference type="Gene3D" id="3.40.50.1980">
    <property type="entry name" value="Nitrogenase molybdenum iron protein domain"/>
    <property type="match status" value="2"/>
</dbReference>
<evidence type="ECO:0000313" key="6">
    <source>
        <dbReference type="EMBL" id="KTG10882.1"/>
    </source>
</evidence>
<dbReference type="Pfam" id="PF01497">
    <property type="entry name" value="Peripla_BP_2"/>
    <property type="match status" value="1"/>
</dbReference>
<comment type="caution">
    <text evidence="6">The sequence shown here is derived from an EMBL/GenBank/DDBJ whole genome shotgun (WGS) entry which is preliminary data.</text>
</comment>
<reference evidence="6 7" key="1">
    <citation type="submission" date="2015-12" db="EMBL/GenBank/DDBJ databases">
        <title>Haloprofundus marisrubri gen. nov., sp. nov., an extremely halophilic archaeon isolated from the Discovery deep brine-seawater interface in the Red Sea.</title>
        <authorList>
            <person name="Zhang G."/>
            <person name="Stingl U."/>
            <person name="Rashid M."/>
        </authorList>
    </citation>
    <scope>NUCLEOTIDE SEQUENCE [LARGE SCALE GENOMIC DNA]</scope>
    <source>
        <strain evidence="6 7">SB9</strain>
    </source>
</reference>
<feature type="region of interest" description="Disordered" evidence="4">
    <location>
        <begin position="30"/>
        <end position="80"/>
    </location>
</feature>
<evidence type="ECO:0000256" key="4">
    <source>
        <dbReference type="SAM" id="MobiDB-lite"/>
    </source>
</evidence>
<comment type="subcellular location">
    <subcellularLocation>
        <location evidence="1">Cell envelope</location>
    </subcellularLocation>
</comment>
<dbReference type="OrthoDB" id="304381at2157"/>
<keyword evidence="7" id="KW-1185">Reference proteome</keyword>
<evidence type="ECO:0000256" key="1">
    <source>
        <dbReference type="ARBA" id="ARBA00004196"/>
    </source>
</evidence>
<feature type="compositionally biased region" description="Low complexity" evidence="4">
    <location>
        <begin position="47"/>
        <end position="65"/>
    </location>
</feature>
<feature type="domain" description="Fe/B12 periplasmic-binding" evidence="5">
    <location>
        <begin position="98"/>
        <end position="398"/>
    </location>
</feature>
<dbReference type="STRING" id="1514971.AUR64_06780"/>
<dbReference type="PANTHER" id="PTHR30532:SF1">
    <property type="entry name" value="IRON(3+)-HYDROXAMATE-BINDING PROTEIN FHUD"/>
    <property type="match status" value="1"/>
</dbReference>
<keyword evidence="2" id="KW-0813">Transport</keyword>
<dbReference type="InterPro" id="IPR002491">
    <property type="entry name" value="ABC_transptr_periplasmic_BD"/>
</dbReference>
<sequence>MSNDADESRTATRREYLQYGVVAGAGLLAGCAGDSQSNAANESASGETPTESTATQTETDSTTTEAADESTETPASRESWTVEMKPRTEITFEQIPESAVVYRADYADMMIALGQGDALVGMQDTQSLPMEMLDELPDVSVAPDGITPLREGGEYDKEVFYEIGADLHLIDPNNAKNYFGFDEADITELGTNVAPWLGSFIRRPQDSIGPNYPYYTLYEAFEKVAAAFRERERYEALATVHDELLMSISEQLPPKAERPTVGLAYLIPGEDYVGSGVFYLNDATQPGMAMKQYHDLGVGNVWERADVSMDGQVNYEALLQADPDVLIAHNAFGYTDSIEEFRTGVVDVMREDELGSQLTAVQNSRVYRGGKNVQGPIINLFQTEIAAKQIYPETFGEWRGLGETPEEERLFDRQRLSAIINGDS</sequence>
<dbReference type="InterPro" id="IPR006311">
    <property type="entry name" value="TAT_signal"/>
</dbReference>
<dbReference type="RefSeq" id="WP_058580680.1">
    <property type="nucleotide sequence ID" value="NZ_LOPU01000016.1"/>
</dbReference>